<sequence length="50" mass="5315">MQAAQCSHHLGKEPTRLVVVEAQVGPGCAEKSLQVRKALWKALNCQAASA</sequence>
<keyword evidence="2" id="KW-1185">Reference proteome</keyword>
<protein>
    <submittedName>
        <fullName evidence="1">Uncharacterized protein</fullName>
    </submittedName>
</protein>
<dbReference type="Proteomes" id="UP000269945">
    <property type="component" value="Unassembled WGS sequence"/>
</dbReference>
<feature type="non-terminal residue" evidence="1">
    <location>
        <position position="50"/>
    </location>
</feature>
<organism evidence="1 2">
    <name type="scientific">Gulo gulo</name>
    <name type="common">Wolverine</name>
    <name type="synonym">Gluton</name>
    <dbReference type="NCBI Taxonomy" id="48420"/>
    <lineage>
        <taxon>Eukaryota</taxon>
        <taxon>Metazoa</taxon>
        <taxon>Chordata</taxon>
        <taxon>Craniata</taxon>
        <taxon>Vertebrata</taxon>
        <taxon>Euteleostomi</taxon>
        <taxon>Mammalia</taxon>
        <taxon>Eutheria</taxon>
        <taxon>Laurasiatheria</taxon>
        <taxon>Carnivora</taxon>
        <taxon>Caniformia</taxon>
        <taxon>Musteloidea</taxon>
        <taxon>Mustelidae</taxon>
        <taxon>Guloninae</taxon>
        <taxon>Gulo</taxon>
    </lineage>
</organism>
<proteinExistence type="predicted"/>
<dbReference type="EMBL" id="CYRY02003960">
    <property type="protein sequence ID" value="VCW68509.1"/>
    <property type="molecule type" value="Genomic_DNA"/>
</dbReference>
<accession>A0A9X9LHS7</accession>
<reference evidence="1 2" key="1">
    <citation type="submission" date="2018-10" db="EMBL/GenBank/DDBJ databases">
        <authorList>
            <person name="Ekblom R."/>
            <person name="Jareborg N."/>
        </authorList>
    </citation>
    <scope>NUCLEOTIDE SEQUENCE [LARGE SCALE GENOMIC DNA]</scope>
    <source>
        <tissue evidence="1">Muscle</tissue>
    </source>
</reference>
<evidence type="ECO:0000313" key="1">
    <source>
        <dbReference type="EMBL" id="VCW68509.1"/>
    </source>
</evidence>
<name>A0A9X9LHS7_GULGU</name>
<evidence type="ECO:0000313" key="2">
    <source>
        <dbReference type="Proteomes" id="UP000269945"/>
    </source>
</evidence>
<comment type="caution">
    <text evidence="1">The sequence shown here is derived from an EMBL/GenBank/DDBJ whole genome shotgun (WGS) entry which is preliminary data.</text>
</comment>
<gene>
    <name evidence="1" type="ORF">BN2614_LOCUS2</name>
</gene>
<dbReference type="AlphaFoldDB" id="A0A9X9LHS7"/>